<feature type="region of interest" description="Disordered" evidence="5">
    <location>
        <begin position="461"/>
        <end position="493"/>
    </location>
</feature>
<evidence type="ECO:0000256" key="1">
    <source>
        <dbReference type="ARBA" id="ARBA00022737"/>
    </source>
</evidence>
<keyword evidence="6" id="KW-0472">Membrane</keyword>
<gene>
    <name evidence="7" type="ORF">H8S00_03210</name>
</gene>
<evidence type="ECO:0000313" key="8">
    <source>
        <dbReference type="Proteomes" id="UP000597877"/>
    </source>
</evidence>
<dbReference type="SUPFAM" id="SSF48452">
    <property type="entry name" value="TPR-like"/>
    <property type="match status" value="1"/>
</dbReference>
<dbReference type="SMART" id="SM00028">
    <property type="entry name" value="TPR"/>
    <property type="match status" value="6"/>
</dbReference>
<evidence type="ECO:0000256" key="4">
    <source>
        <dbReference type="SAM" id="Coils"/>
    </source>
</evidence>
<comment type="caution">
    <text evidence="7">The sequence shown here is derived from an EMBL/GenBank/DDBJ whole genome shotgun (WGS) entry which is preliminary data.</text>
</comment>
<dbReference type="Pfam" id="PF13431">
    <property type="entry name" value="TPR_17"/>
    <property type="match status" value="1"/>
</dbReference>
<dbReference type="Gene3D" id="1.25.40.10">
    <property type="entry name" value="Tetratricopeptide repeat domain"/>
    <property type="match status" value="3"/>
</dbReference>
<dbReference type="InterPro" id="IPR051012">
    <property type="entry name" value="CellSynth/LPSAsmb/PSIAsmb"/>
</dbReference>
<keyword evidence="6" id="KW-1133">Transmembrane helix</keyword>
<feature type="transmembrane region" description="Helical" evidence="6">
    <location>
        <begin position="253"/>
        <end position="272"/>
    </location>
</feature>
<name>A0ABR7F2F4_9FIRM</name>
<keyword evidence="2 3" id="KW-0802">TPR repeat</keyword>
<feature type="coiled-coil region" evidence="4">
    <location>
        <begin position="288"/>
        <end position="322"/>
    </location>
</feature>
<protein>
    <submittedName>
        <fullName evidence="7">Tetratricopeptide repeat protein</fullName>
    </submittedName>
</protein>
<keyword evidence="6" id="KW-0812">Transmembrane</keyword>
<feature type="repeat" description="TPR" evidence="3">
    <location>
        <begin position="389"/>
        <end position="422"/>
    </location>
</feature>
<accession>A0ABR7F2F4</accession>
<feature type="compositionally biased region" description="Gly residues" evidence="5">
    <location>
        <begin position="480"/>
        <end position="493"/>
    </location>
</feature>
<feature type="repeat" description="TPR" evidence="3">
    <location>
        <begin position="157"/>
        <end position="190"/>
    </location>
</feature>
<dbReference type="PANTHER" id="PTHR45586">
    <property type="entry name" value="TPR REPEAT-CONTAINING PROTEIN PA4667"/>
    <property type="match status" value="1"/>
</dbReference>
<evidence type="ECO:0000256" key="6">
    <source>
        <dbReference type="SAM" id="Phobius"/>
    </source>
</evidence>
<evidence type="ECO:0000313" key="7">
    <source>
        <dbReference type="EMBL" id="MBC5667000.1"/>
    </source>
</evidence>
<organism evidence="7 8">
    <name type="scientific">Eubacterium segne</name>
    <dbReference type="NCBI Taxonomy" id="2763045"/>
    <lineage>
        <taxon>Bacteria</taxon>
        <taxon>Bacillati</taxon>
        <taxon>Bacillota</taxon>
        <taxon>Clostridia</taxon>
        <taxon>Eubacteriales</taxon>
        <taxon>Eubacteriaceae</taxon>
        <taxon>Eubacterium</taxon>
    </lineage>
</organism>
<keyword evidence="4" id="KW-0175">Coiled coil</keyword>
<evidence type="ECO:0000256" key="2">
    <source>
        <dbReference type="ARBA" id="ARBA00022803"/>
    </source>
</evidence>
<keyword evidence="8" id="KW-1185">Reference proteome</keyword>
<dbReference type="PROSITE" id="PS50005">
    <property type="entry name" value="TPR"/>
    <property type="match status" value="2"/>
</dbReference>
<dbReference type="PANTHER" id="PTHR45586:SF1">
    <property type="entry name" value="LIPOPOLYSACCHARIDE ASSEMBLY PROTEIN B"/>
    <property type="match status" value="1"/>
</dbReference>
<keyword evidence="1" id="KW-0677">Repeat</keyword>
<dbReference type="Pfam" id="PF13174">
    <property type="entry name" value="TPR_6"/>
    <property type="match status" value="1"/>
</dbReference>
<sequence>MICYNCGNVLTNSDYCSHCGMDVSVYKRIVRLSNTYYNVGLTKARNRDLAGAADTLRRCVKLNKRNIDARNLLGLVYFEMGETVQAFSEWVMSTNIQPDNNPADRYLVAIQQEKGKVDELNHTIKKFNVALNYAKSGTDDMAIIQLKKVLNQNPNLIKAYQLLALLYTKNGQYERAKRTIKKSLKIDKCNPLSIRYLREINEYMEDEKKNDPDRRMERRRSLRGVMVDRPYLSGNDVIVPQNNFKEAISSAQSILHIIIGVLLGAALVYFIVTPARIAGISDKVNDTKVEYNQKIAIKNSTISELQDQVDTIKKERDKLKTSLAQYTGTGNTLSTNYSNLLEAVQYYLAKDYDNSAKSLEKVDGKMKMESASFTSVYKSLSDQLSSRVENSAFDAGMSAYESADYETAITQFTKCIEANKNNVKAIYYLAYAYNRQGDTTNSNKYFKKIVDDFGDSEYADRARNMLSDNGGDDGNNGDNGDNGGDSGDGGSSE</sequence>
<proteinExistence type="predicted"/>
<reference evidence="7 8" key="1">
    <citation type="submission" date="2020-08" db="EMBL/GenBank/DDBJ databases">
        <title>Genome public.</title>
        <authorList>
            <person name="Liu C."/>
            <person name="Sun Q."/>
        </authorList>
    </citation>
    <scope>NUCLEOTIDE SEQUENCE [LARGE SCALE GENOMIC DNA]</scope>
    <source>
        <strain evidence="7 8">BX4</strain>
    </source>
</reference>
<dbReference type="RefSeq" id="WP_118588941.1">
    <property type="nucleotide sequence ID" value="NZ_JACOOZ010000002.1"/>
</dbReference>
<evidence type="ECO:0000256" key="5">
    <source>
        <dbReference type="SAM" id="MobiDB-lite"/>
    </source>
</evidence>
<evidence type="ECO:0000256" key="3">
    <source>
        <dbReference type="PROSITE-ProRule" id="PRU00339"/>
    </source>
</evidence>
<dbReference type="InterPro" id="IPR019734">
    <property type="entry name" value="TPR_rpt"/>
</dbReference>
<dbReference type="EMBL" id="JACOOZ010000002">
    <property type="protein sequence ID" value="MBC5667000.1"/>
    <property type="molecule type" value="Genomic_DNA"/>
</dbReference>
<dbReference type="Proteomes" id="UP000597877">
    <property type="component" value="Unassembled WGS sequence"/>
</dbReference>
<dbReference type="InterPro" id="IPR011990">
    <property type="entry name" value="TPR-like_helical_dom_sf"/>
</dbReference>